<keyword evidence="1" id="KW-0812">Transmembrane</keyword>
<dbReference type="AlphaFoldDB" id="A0A699XIC3"/>
<evidence type="ECO:0000313" key="2">
    <source>
        <dbReference type="EMBL" id="GFD56641.1"/>
    </source>
</evidence>
<name>A0A699XIC3_TANCI</name>
<reference evidence="2" key="1">
    <citation type="journal article" date="2019" name="Sci. Rep.">
        <title>Draft genome of Tanacetum cinerariifolium, the natural source of mosquito coil.</title>
        <authorList>
            <person name="Yamashiro T."/>
            <person name="Shiraishi A."/>
            <person name="Satake H."/>
            <person name="Nakayama K."/>
        </authorList>
    </citation>
    <scope>NUCLEOTIDE SEQUENCE</scope>
</reference>
<gene>
    <name evidence="2" type="ORF">Tci_928610</name>
</gene>
<organism evidence="2">
    <name type="scientific">Tanacetum cinerariifolium</name>
    <name type="common">Dalmatian daisy</name>
    <name type="synonym">Chrysanthemum cinerariifolium</name>
    <dbReference type="NCBI Taxonomy" id="118510"/>
    <lineage>
        <taxon>Eukaryota</taxon>
        <taxon>Viridiplantae</taxon>
        <taxon>Streptophyta</taxon>
        <taxon>Embryophyta</taxon>
        <taxon>Tracheophyta</taxon>
        <taxon>Spermatophyta</taxon>
        <taxon>Magnoliopsida</taxon>
        <taxon>eudicotyledons</taxon>
        <taxon>Gunneridae</taxon>
        <taxon>Pentapetalae</taxon>
        <taxon>asterids</taxon>
        <taxon>campanulids</taxon>
        <taxon>Asterales</taxon>
        <taxon>Asteraceae</taxon>
        <taxon>Asteroideae</taxon>
        <taxon>Anthemideae</taxon>
        <taxon>Anthemidinae</taxon>
        <taxon>Tanacetum</taxon>
    </lineage>
</organism>
<accession>A0A699XIC3</accession>
<keyword evidence="1" id="KW-1133">Transmembrane helix</keyword>
<dbReference type="EMBL" id="BKCJ011831830">
    <property type="protein sequence ID" value="GFD56641.1"/>
    <property type="molecule type" value="Genomic_DNA"/>
</dbReference>
<evidence type="ECO:0000256" key="1">
    <source>
        <dbReference type="SAM" id="Phobius"/>
    </source>
</evidence>
<proteinExistence type="predicted"/>
<keyword evidence="1" id="KW-0472">Membrane</keyword>
<comment type="caution">
    <text evidence="2">The sequence shown here is derived from an EMBL/GenBank/DDBJ whole genome shotgun (WGS) entry which is preliminary data.</text>
</comment>
<feature type="non-terminal residue" evidence="2">
    <location>
        <position position="1"/>
    </location>
</feature>
<protein>
    <submittedName>
        <fullName evidence="2">Uncharacterized protein</fullName>
    </submittedName>
</protein>
<sequence>VESAQQHAAGDGHEQLERGISQKPEWHRCSGFSAYLLLWACLVSAGWIGHACRSMSR</sequence>
<feature type="transmembrane region" description="Helical" evidence="1">
    <location>
        <begin position="32"/>
        <end position="52"/>
    </location>
</feature>